<dbReference type="OrthoDB" id="391988at2759"/>
<dbReference type="InterPro" id="IPR027417">
    <property type="entry name" value="P-loop_NTPase"/>
</dbReference>
<sequence length="305" mass="34512">MLLQPWAPWSPLSPSLPARRREVASQSAWQQVPRGAGAVLVGAAAAIRPRRSNTQRQARRHGVRLSNIKPEIRDIGDPVRAFYYSQCPPEDYQKPEIAFFGQSNVGKSSLLNFLCNRKKLSTISKKPGHTKLIHHFLCEHSFYLVDMPGIGFAEGRGKELKQMDKIVTAYVRHRQTLVELFYLVDGSHHLQLFDLQGIKWLADAGVSLSVILTKMDTPRRSLPGHPDDLAEELLDGLYNMTESPWKLGHLKEMPLVFKASAKARTGREAILEHIADIRKRVILGERNKKKAQKDLEKRLVPPAIR</sequence>
<feature type="domain" description="EngB-type G" evidence="10">
    <location>
        <begin position="93"/>
        <end position="280"/>
    </location>
</feature>
<dbReference type="Proteomes" id="UP000604046">
    <property type="component" value="Unassembled WGS sequence"/>
</dbReference>
<dbReference type="EMBL" id="CAJNDS010001079">
    <property type="protein sequence ID" value="CAE7246385.1"/>
    <property type="molecule type" value="Genomic_DNA"/>
</dbReference>
<evidence type="ECO:0000256" key="5">
    <source>
        <dbReference type="ARBA" id="ARBA00022741"/>
    </source>
</evidence>
<dbReference type="PROSITE" id="PS51706">
    <property type="entry name" value="G_ENGB"/>
    <property type="match status" value="1"/>
</dbReference>
<keyword evidence="6" id="KW-0460">Magnesium</keyword>
<dbReference type="NCBIfam" id="TIGR03598">
    <property type="entry name" value="GTPase_YsxC"/>
    <property type="match status" value="1"/>
</dbReference>
<organism evidence="11 12">
    <name type="scientific">Symbiodinium natans</name>
    <dbReference type="NCBI Taxonomy" id="878477"/>
    <lineage>
        <taxon>Eukaryota</taxon>
        <taxon>Sar</taxon>
        <taxon>Alveolata</taxon>
        <taxon>Dinophyceae</taxon>
        <taxon>Suessiales</taxon>
        <taxon>Symbiodiniaceae</taxon>
        <taxon>Symbiodinium</taxon>
    </lineage>
</organism>
<dbReference type="GO" id="GO:0051301">
    <property type="term" value="P:cell division"/>
    <property type="evidence" value="ECO:0007669"/>
    <property type="project" value="UniProtKB-KW"/>
</dbReference>
<dbReference type="InterPro" id="IPR006073">
    <property type="entry name" value="GTP-bd"/>
</dbReference>
<keyword evidence="8" id="KW-0717">Septation</keyword>
<evidence type="ECO:0000256" key="3">
    <source>
        <dbReference type="ARBA" id="ARBA00022618"/>
    </source>
</evidence>
<dbReference type="GO" id="GO:0046872">
    <property type="term" value="F:metal ion binding"/>
    <property type="evidence" value="ECO:0007669"/>
    <property type="project" value="UniProtKB-KW"/>
</dbReference>
<accession>A0A812LG42</accession>
<dbReference type="InterPro" id="IPR019987">
    <property type="entry name" value="GTP-bd_ribosome_bio_YsxC"/>
</dbReference>
<keyword evidence="7" id="KW-0342">GTP-binding</keyword>
<evidence type="ECO:0000259" key="10">
    <source>
        <dbReference type="PROSITE" id="PS51706"/>
    </source>
</evidence>
<evidence type="ECO:0000256" key="1">
    <source>
        <dbReference type="ARBA" id="ARBA00001946"/>
    </source>
</evidence>
<name>A0A812LG42_9DINO</name>
<dbReference type="GO" id="GO:0005525">
    <property type="term" value="F:GTP binding"/>
    <property type="evidence" value="ECO:0007669"/>
    <property type="project" value="UniProtKB-KW"/>
</dbReference>
<keyword evidence="12" id="KW-1185">Reference proteome</keyword>
<evidence type="ECO:0000256" key="8">
    <source>
        <dbReference type="ARBA" id="ARBA00023210"/>
    </source>
</evidence>
<dbReference type="AlphaFoldDB" id="A0A812LG42"/>
<evidence type="ECO:0000256" key="6">
    <source>
        <dbReference type="ARBA" id="ARBA00022842"/>
    </source>
</evidence>
<evidence type="ECO:0000256" key="2">
    <source>
        <dbReference type="ARBA" id="ARBA00009638"/>
    </source>
</evidence>
<evidence type="ECO:0000256" key="7">
    <source>
        <dbReference type="ARBA" id="ARBA00023134"/>
    </source>
</evidence>
<keyword evidence="4" id="KW-0479">Metal-binding</keyword>
<keyword evidence="3" id="KW-0132">Cell division</keyword>
<dbReference type="Gene3D" id="3.40.50.300">
    <property type="entry name" value="P-loop containing nucleotide triphosphate hydrolases"/>
    <property type="match status" value="1"/>
</dbReference>
<gene>
    <name evidence="11" type="primary">engB</name>
    <name evidence="11" type="ORF">SNAT2548_LOCUS11704</name>
</gene>
<dbReference type="PANTHER" id="PTHR11649:SF13">
    <property type="entry name" value="ENGB-TYPE G DOMAIN-CONTAINING PROTEIN"/>
    <property type="match status" value="1"/>
</dbReference>
<protein>
    <submittedName>
        <fullName evidence="11">EngB protein</fullName>
    </submittedName>
</protein>
<evidence type="ECO:0000313" key="11">
    <source>
        <dbReference type="EMBL" id="CAE7246385.1"/>
    </source>
</evidence>
<keyword evidence="5" id="KW-0547">Nucleotide-binding</keyword>
<dbReference type="Pfam" id="PF01926">
    <property type="entry name" value="MMR_HSR1"/>
    <property type="match status" value="1"/>
</dbReference>
<keyword evidence="9" id="KW-0131">Cell cycle</keyword>
<proteinExistence type="inferred from homology"/>
<dbReference type="CDD" id="cd01876">
    <property type="entry name" value="YihA_EngB"/>
    <property type="match status" value="1"/>
</dbReference>
<evidence type="ECO:0000256" key="4">
    <source>
        <dbReference type="ARBA" id="ARBA00022723"/>
    </source>
</evidence>
<dbReference type="SUPFAM" id="SSF52540">
    <property type="entry name" value="P-loop containing nucleoside triphosphate hydrolases"/>
    <property type="match status" value="1"/>
</dbReference>
<comment type="cofactor">
    <cofactor evidence="1">
        <name>Mg(2+)</name>
        <dbReference type="ChEBI" id="CHEBI:18420"/>
    </cofactor>
</comment>
<dbReference type="InterPro" id="IPR030393">
    <property type="entry name" value="G_ENGB_dom"/>
</dbReference>
<reference evidence="11" key="1">
    <citation type="submission" date="2021-02" db="EMBL/GenBank/DDBJ databases">
        <authorList>
            <person name="Dougan E. K."/>
            <person name="Rhodes N."/>
            <person name="Thang M."/>
            <person name="Chan C."/>
        </authorList>
    </citation>
    <scope>NUCLEOTIDE SEQUENCE</scope>
</reference>
<dbReference type="PANTHER" id="PTHR11649">
    <property type="entry name" value="MSS1/TRME-RELATED GTP-BINDING PROTEIN"/>
    <property type="match status" value="1"/>
</dbReference>
<evidence type="ECO:0000256" key="9">
    <source>
        <dbReference type="ARBA" id="ARBA00023306"/>
    </source>
</evidence>
<comment type="similarity">
    <text evidence="2">Belongs to the TRAFAC class TrmE-Era-EngA-EngB-Septin-like GTPase superfamily. EngB GTPase family.</text>
</comment>
<comment type="caution">
    <text evidence="11">The sequence shown here is derived from an EMBL/GenBank/DDBJ whole genome shotgun (WGS) entry which is preliminary data.</text>
</comment>
<evidence type="ECO:0000313" key="12">
    <source>
        <dbReference type="Proteomes" id="UP000604046"/>
    </source>
</evidence>